<dbReference type="PIRSF" id="PIRSF038896">
    <property type="entry name" value="NAPE-PLD"/>
    <property type="match status" value="1"/>
</dbReference>
<protein>
    <recommendedName>
        <fullName evidence="1">Metallo-beta-lactamase domain-containing protein</fullName>
    </recommendedName>
</protein>
<dbReference type="GO" id="GO:0008270">
    <property type="term" value="F:zinc ion binding"/>
    <property type="evidence" value="ECO:0007669"/>
    <property type="project" value="InterPro"/>
</dbReference>
<organism evidence="2 3">
    <name type="scientific">Ephemeroptericola cinctiostellae</name>
    <dbReference type="NCBI Taxonomy" id="2268024"/>
    <lineage>
        <taxon>Bacteria</taxon>
        <taxon>Pseudomonadati</taxon>
        <taxon>Pseudomonadota</taxon>
        <taxon>Betaproteobacteria</taxon>
        <taxon>Burkholderiales</taxon>
        <taxon>Burkholderiaceae</taxon>
        <taxon>Ephemeroptericola</taxon>
    </lineage>
</organism>
<feature type="domain" description="Metallo-beta-lactamase" evidence="1">
    <location>
        <begin position="117"/>
        <end position="310"/>
    </location>
</feature>
<dbReference type="Gene3D" id="3.60.15.10">
    <property type="entry name" value="Ribonuclease Z/Hydroxyacylglutathione hydrolase-like"/>
    <property type="match status" value="1"/>
</dbReference>
<dbReference type="PANTHER" id="PTHR15032">
    <property type="entry name" value="N-ACYL-PHOSPHATIDYLETHANOLAMINE-HYDROLYZING PHOSPHOLIPASE D"/>
    <property type="match status" value="1"/>
</dbReference>
<name>A0A345D940_9BURK</name>
<dbReference type="RefSeq" id="WP_225972545.1">
    <property type="nucleotide sequence ID" value="NZ_CP031124.1"/>
</dbReference>
<dbReference type="Pfam" id="PF12706">
    <property type="entry name" value="Lactamase_B_2"/>
    <property type="match status" value="1"/>
</dbReference>
<evidence type="ECO:0000259" key="1">
    <source>
        <dbReference type="Pfam" id="PF12706"/>
    </source>
</evidence>
<dbReference type="InterPro" id="IPR024884">
    <property type="entry name" value="NAPE-PLD"/>
</dbReference>
<evidence type="ECO:0000313" key="3">
    <source>
        <dbReference type="Proteomes" id="UP000252182"/>
    </source>
</evidence>
<dbReference type="AlphaFoldDB" id="A0A345D940"/>
<sequence>MHTLFLLATLIGMACLARTLWFEFGRKPSPTHMQARAHSGQFQVGVFQNEIDTPAQTGDFSYSKLIRELIHPSNTHRKPPAAIPSEKINLHSLLQQAPSIVWFGHSSYLLTLNGFTILVDPVMAGHSAPLPFLINSFTGTDIYSVDDLPPIDLLLITHDHYDHLDYDTVKKLKPKVKQVITPLGCGEHLRFWGYDADIITELNWHESLVIGDHTITATPARHFSGRAFGRNTTLWASYVLKSTTHKLYLGGDSGYGPHFKAIGEQYGPFDLALLESGQYNPAWAFIHMMPEETVQAAQDLNARVLMPVHWGKFVLSLHNWDEPIQRLTAAAQQHHQTLFTPTLGKAMPLNGDYVNNPWWESIQ</sequence>
<dbReference type="GO" id="GO:0070290">
    <property type="term" value="F:N-acylphosphatidylethanolamine-specific phospholipase D activity"/>
    <property type="evidence" value="ECO:0007669"/>
    <property type="project" value="InterPro"/>
</dbReference>
<dbReference type="KEGG" id="hyf:DTO96_100589"/>
<dbReference type="InterPro" id="IPR036866">
    <property type="entry name" value="RibonucZ/Hydroxyglut_hydro"/>
</dbReference>
<dbReference type="EMBL" id="CP031124">
    <property type="protein sequence ID" value="AXF84878.1"/>
    <property type="molecule type" value="Genomic_DNA"/>
</dbReference>
<accession>A0A345D940</accession>
<dbReference type="Proteomes" id="UP000252182">
    <property type="component" value="Chromosome"/>
</dbReference>
<dbReference type="PANTHER" id="PTHR15032:SF4">
    <property type="entry name" value="N-ACYL-PHOSPHATIDYLETHANOLAMINE-HYDROLYZING PHOSPHOLIPASE D"/>
    <property type="match status" value="1"/>
</dbReference>
<reference evidence="3" key="1">
    <citation type="submission" date="2018-07" db="EMBL/GenBank/DDBJ databases">
        <authorList>
            <person name="Kim H."/>
        </authorList>
    </citation>
    <scope>NUCLEOTIDE SEQUENCE [LARGE SCALE GENOMIC DNA]</scope>
    <source>
        <strain evidence="3">F02</strain>
    </source>
</reference>
<dbReference type="SUPFAM" id="SSF56281">
    <property type="entry name" value="Metallo-hydrolase/oxidoreductase"/>
    <property type="match status" value="1"/>
</dbReference>
<dbReference type="GO" id="GO:0005737">
    <property type="term" value="C:cytoplasm"/>
    <property type="evidence" value="ECO:0007669"/>
    <property type="project" value="TreeGrafter"/>
</dbReference>
<gene>
    <name evidence="2" type="ORF">DTO96_100589</name>
</gene>
<keyword evidence="3" id="KW-1185">Reference proteome</keyword>
<evidence type="ECO:0000313" key="2">
    <source>
        <dbReference type="EMBL" id="AXF84878.1"/>
    </source>
</evidence>
<dbReference type="InterPro" id="IPR001279">
    <property type="entry name" value="Metallo-B-lactamas"/>
</dbReference>
<proteinExistence type="predicted"/>